<dbReference type="InterPro" id="IPR039420">
    <property type="entry name" value="WalR-like"/>
</dbReference>
<evidence type="ECO:0000259" key="6">
    <source>
        <dbReference type="PROSITE" id="PS50110"/>
    </source>
</evidence>
<dbReference type="Pfam" id="PF00486">
    <property type="entry name" value="Trans_reg_C"/>
    <property type="match status" value="1"/>
</dbReference>
<evidence type="ECO:0000256" key="2">
    <source>
        <dbReference type="ARBA" id="ARBA00023012"/>
    </source>
</evidence>
<name>A0ABW9RYW9_9BACT</name>
<organism evidence="8 9">
    <name type="scientific">Fulvivirga kasyanovii</name>
    <dbReference type="NCBI Taxonomy" id="396812"/>
    <lineage>
        <taxon>Bacteria</taxon>
        <taxon>Pseudomonadati</taxon>
        <taxon>Bacteroidota</taxon>
        <taxon>Cytophagia</taxon>
        <taxon>Cytophagales</taxon>
        <taxon>Fulvivirgaceae</taxon>
        <taxon>Fulvivirga</taxon>
    </lineage>
</organism>
<keyword evidence="9" id="KW-1185">Reference proteome</keyword>
<dbReference type="PROSITE" id="PS51755">
    <property type="entry name" value="OMPR_PHOB"/>
    <property type="match status" value="1"/>
</dbReference>
<comment type="caution">
    <text evidence="8">The sequence shown here is derived from an EMBL/GenBank/DDBJ whole genome shotgun (WGS) entry which is preliminary data.</text>
</comment>
<dbReference type="InterPro" id="IPR036388">
    <property type="entry name" value="WH-like_DNA-bd_sf"/>
</dbReference>
<dbReference type="RefSeq" id="WP_155177084.1">
    <property type="nucleotide sequence ID" value="NZ_BAAAFL010000012.1"/>
</dbReference>
<dbReference type="CDD" id="cd00383">
    <property type="entry name" value="trans_reg_C"/>
    <property type="match status" value="1"/>
</dbReference>
<evidence type="ECO:0000313" key="9">
    <source>
        <dbReference type="Proteomes" id="UP000798808"/>
    </source>
</evidence>
<dbReference type="PANTHER" id="PTHR48111">
    <property type="entry name" value="REGULATOR OF RPOS"/>
    <property type="match status" value="1"/>
</dbReference>
<proteinExistence type="predicted"/>
<evidence type="ECO:0000256" key="5">
    <source>
        <dbReference type="PROSITE-ProRule" id="PRU01091"/>
    </source>
</evidence>
<evidence type="ECO:0000256" key="4">
    <source>
        <dbReference type="PROSITE-ProRule" id="PRU00169"/>
    </source>
</evidence>
<feature type="domain" description="Response regulatory" evidence="6">
    <location>
        <begin position="5"/>
        <end position="119"/>
    </location>
</feature>
<keyword evidence="3 5" id="KW-0238">DNA-binding</keyword>
<evidence type="ECO:0000259" key="7">
    <source>
        <dbReference type="PROSITE" id="PS51755"/>
    </source>
</evidence>
<dbReference type="SUPFAM" id="SSF52172">
    <property type="entry name" value="CheY-like"/>
    <property type="match status" value="1"/>
</dbReference>
<dbReference type="SMART" id="SM00862">
    <property type="entry name" value="Trans_reg_C"/>
    <property type="match status" value="1"/>
</dbReference>
<dbReference type="Pfam" id="PF00072">
    <property type="entry name" value="Response_reg"/>
    <property type="match status" value="1"/>
</dbReference>
<feature type="modified residue" description="4-aspartylphosphate" evidence="4">
    <location>
        <position position="54"/>
    </location>
</feature>
<keyword evidence="1 4" id="KW-0597">Phosphoprotein</keyword>
<dbReference type="InterPro" id="IPR001867">
    <property type="entry name" value="OmpR/PhoB-type_DNA-bd"/>
</dbReference>
<dbReference type="PANTHER" id="PTHR48111:SF40">
    <property type="entry name" value="PHOSPHATE REGULON TRANSCRIPTIONAL REGULATORY PROTEIN PHOB"/>
    <property type="match status" value="1"/>
</dbReference>
<reference evidence="8 9" key="1">
    <citation type="submission" date="2019-02" db="EMBL/GenBank/DDBJ databases">
        <authorList>
            <person name="Goldberg S.R."/>
            <person name="Haltli B.A."/>
            <person name="Correa H."/>
            <person name="Russell K.G."/>
        </authorList>
    </citation>
    <scope>NUCLEOTIDE SEQUENCE [LARGE SCALE GENOMIC DNA]</scope>
    <source>
        <strain evidence="8 9">JCM 16186</strain>
    </source>
</reference>
<dbReference type="Gene3D" id="3.40.50.2300">
    <property type="match status" value="1"/>
</dbReference>
<dbReference type="InterPro" id="IPR001789">
    <property type="entry name" value="Sig_transdc_resp-reg_receiver"/>
</dbReference>
<dbReference type="CDD" id="cd17574">
    <property type="entry name" value="REC_OmpR"/>
    <property type="match status" value="1"/>
</dbReference>
<protein>
    <submittedName>
        <fullName evidence="8">Response regulator transcription factor</fullName>
    </submittedName>
</protein>
<accession>A0ABW9RYW9</accession>
<dbReference type="EMBL" id="SMLW01000677">
    <property type="protein sequence ID" value="MTI29005.1"/>
    <property type="molecule type" value="Genomic_DNA"/>
</dbReference>
<evidence type="ECO:0000256" key="3">
    <source>
        <dbReference type="ARBA" id="ARBA00023125"/>
    </source>
</evidence>
<dbReference type="SMART" id="SM00448">
    <property type="entry name" value="REC"/>
    <property type="match status" value="1"/>
</dbReference>
<gene>
    <name evidence="8" type="ORF">E1163_28850</name>
</gene>
<evidence type="ECO:0000313" key="8">
    <source>
        <dbReference type="EMBL" id="MTI29005.1"/>
    </source>
</evidence>
<feature type="DNA-binding region" description="OmpR/PhoB-type" evidence="5">
    <location>
        <begin position="133"/>
        <end position="230"/>
    </location>
</feature>
<keyword evidence="2" id="KW-0902">Two-component regulatory system</keyword>
<dbReference type="Gene3D" id="1.10.10.10">
    <property type="entry name" value="Winged helix-like DNA-binding domain superfamily/Winged helix DNA-binding domain"/>
    <property type="match status" value="1"/>
</dbReference>
<feature type="domain" description="OmpR/PhoB-type" evidence="7">
    <location>
        <begin position="133"/>
        <end position="230"/>
    </location>
</feature>
<dbReference type="Proteomes" id="UP000798808">
    <property type="component" value="Unassembled WGS sequence"/>
</dbReference>
<evidence type="ECO:0000256" key="1">
    <source>
        <dbReference type="ARBA" id="ARBA00022553"/>
    </source>
</evidence>
<dbReference type="InterPro" id="IPR011006">
    <property type="entry name" value="CheY-like_superfamily"/>
</dbReference>
<sequence length="232" mass="26658">MAEKKILFVEDDKNLGFVVQDNLSLKGYDVVRCYDGEEGLQSYKKGQFDLCILDVMLPKKDGFTLARQIRSTDTDIPILFLTAKSMQDDKLEGFRTGADDYIVKPFSMDELVCRIEVFLKRSRTTKEVTRELPHIFNVGLYTFDYNNLTLTGNNSSKVLTQKEADVLRCFCNNLGIVIRREEILKEVWGDDDYFLGRSMDVFISKLRKYLSGDPSIEIVNYHGIGFKLNLKA</sequence>
<dbReference type="PROSITE" id="PS50110">
    <property type="entry name" value="RESPONSE_REGULATORY"/>
    <property type="match status" value="1"/>
</dbReference>